<evidence type="ECO:0000313" key="2">
    <source>
        <dbReference type="EMBL" id="ODQ49584.1"/>
    </source>
</evidence>
<dbReference type="OrthoDB" id="1058301at2759"/>
<dbReference type="Pfam" id="PF03009">
    <property type="entry name" value="GDPD"/>
    <property type="match status" value="1"/>
</dbReference>
<dbReference type="Gene3D" id="3.20.20.190">
    <property type="entry name" value="Phosphatidylinositol (PI) phosphodiesterase"/>
    <property type="match status" value="1"/>
</dbReference>
<gene>
    <name evidence="2" type="ORF">PICMEDRAFT_15016</name>
</gene>
<sequence length="320" mass="36979">MSAIILAGHRGYKALYPENTICAFQAAVDAGCDVIELDLHTSIDGFVVVTHDVSTHRVFGSEFQISKTKYVGVLDQLRTIAKPRSPMPLLEEVLDWCVKVNEEVKHTGREIKLMLDIKSDNDPTVLMKKLWNECQKSRLKSGDSTEMIHYWKNKLILGLWDSKFYDPTLSKNFTIVNITFDILKAQNFYREIKEKDKDATLHAISMINLILYKSQDKEEMLRWAKEENVKLWFWTVNENADLQNIISTCSLPTGNSLLEGIVTDDPIKVLDQNAMVKTPRWKYNLKWWLKSKIYSIFLFLSRGGYNLSLFVNCLKRIGFI</sequence>
<organism evidence="2 3">
    <name type="scientific">Pichia membranifaciens NRRL Y-2026</name>
    <dbReference type="NCBI Taxonomy" id="763406"/>
    <lineage>
        <taxon>Eukaryota</taxon>
        <taxon>Fungi</taxon>
        <taxon>Dikarya</taxon>
        <taxon>Ascomycota</taxon>
        <taxon>Saccharomycotina</taxon>
        <taxon>Pichiomycetes</taxon>
        <taxon>Pichiales</taxon>
        <taxon>Pichiaceae</taxon>
        <taxon>Pichia</taxon>
    </lineage>
</organism>
<dbReference type="PANTHER" id="PTHR43805">
    <property type="entry name" value="GLYCEROPHOSPHORYL DIESTER PHOSPHODIESTERASE"/>
    <property type="match status" value="1"/>
</dbReference>
<dbReference type="SUPFAM" id="SSF51695">
    <property type="entry name" value="PLC-like phosphodiesterases"/>
    <property type="match status" value="1"/>
</dbReference>
<dbReference type="EMBL" id="KV454001">
    <property type="protein sequence ID" value="ODQ49584.1"/>
    <property type="molecule type" value="Genomic_DNA"/>
</dbReference>
<accession>A0A1E3NU23</accession>
<dbReference type="InterPro" id="IPR030395">
    <property type="entry name" value="GP_PDE_dom"/>
</dbReference>
<dbReference type="RefSeq" id="XP_019020697.1">
    <property type="nucleotide sequence ID" value="XM_019160635.1"/>
</dbReference>
<dbReference type="GO" id="GO:0006629">
    <property type="term" value="P:lipid metabolic process"/>
    <property type="evidence" value="ECO:0007669"/>
    <property type="project" value="InterPro"/>
</dbReference>
<dbReference type="PANTHER" id="PTHR43805:SF1">
    <property type="entry name" value="GP-PDE DOMAIN-CONTAINING PROTEIN"/>
    <property type="match status" value="1"/>
</dbReference>
<proteinExistence type="predicted"/>
<dbReference type="AlphaFoldDB" id="A0A1E3NU23"/>
<name>A0A1E3NU23_9ASCO</name>
<dbReference type="GeneID" id="30177322"/>
<dbReference type="Proteomes" id="UP000094455">
    <property type="component" value="Unassembled WGS sequence"/>
</dbReference>
<keyword evidence="3" id="KW-1185">Reference proteome</keyword>
<dbReference type="STRING" id="763406.A0A1E3NU23"/>
<evidence type="ECO:0000313" key="3">
    <source>
        <dbReference type="Proteomes" id="UP000094455"/>
    </source>
</evidence>
<dbReference type="InterPro" id="IPR017946">
    <property type="entry name" value="PLC-like_Pdiesterase_TIM-brl"/>
</dbReference>
<protein>
    <recommendedName>
        <fullName evidence="1">GP-PDE domain-containing protein</fullName>
    </recommendedName>
</protein>
<dbReference type="PROSITE" id="PS51704">
    <property type="entry name" value="GP_PDE"/>
    <property type="match status" value="1"/>
</dbReference>
<feature type="domain" description="GP-PDE" evidence="1">
    <location>
        <begin position="4"/>
        <end position="273"/>
    </location>
</feature>
<evidence type="ECO:0000259" key="1">
    <source>
        <dbReference type="PROSITE" id="PS51704"/>
    </source>
</evidence>
<dbReference type="PROSITE" id="PS50007">
    <property type="entry name" value="PIPLC_X_DOMAIN"/>
    <property type="match status" value="1"/>
</dbReference>
<dbReference type="GO" id="GO:0008081">
    <property type="term" value="F:phosphoric diester hydrolase activity"/>
    <property type="evidence" value="ECO:0007669"/>
    <property type="project" value="InterPro"/>
</dbReference>
<reference evidence="2 3" key="1">
    <citation type="journal article" date="2016" name="Proc. Natl. Acad. Sci. U.S.A.">
        <title>Comparative genomics of biotechnologically important yeasts.</title>
        <authorList>
            <person name="Riley R."/>
            <person name="Haridas S."/>
            <person name="Wolfe K.H."/>
            <person name="Lopes M.R."/>
            <person name="Hittinger C.T."/>
            <person name="Goeker M."/>
            <person name="Salamov A.A."/>
            <person name="Wisecaver J.H."/>
            <person name="Long T.M."/>
            <person name="Calvey C.H."/>
            <person name="Aerts A.L."/>
            <person name="Barry K.W."/>
            <person name="Choi C."/>
            <person name="Clum A."/>
            <person name="Coughlan A.Y."/>
            <person name="Deshpande S."/>
            <person name="Douglass A.P."/>
            <person name="Hanson S.J."/>
            <person name="Klenk H.-P."/>
            <person name="LaButti K.M."/>
            <person name="Lapidus A."/>
            <person name="Lindquist E.A."/>
            <person name="Lipzen A.M."/>
            <person name="Meier-Kolthoff J.P."/>
            <person name="Ohm R.A."/>
            <person name="Otillar R.P."/>
            <person name="Pangilinan J.L."/>
            <person name="Peng Y."/>
            <person name="Rokas A."/>
            <person name="Rosa C.A."/>
            <person name="Scheuner C."/>
            <person name="Sibirny A.A."/>
            <person name="Slot J.C."/>
            <person name="Stielow J.B."/>
            <person name="Sun H."/>
            <person name="Kurtzman C.P."/>
            <person name="Blackwell M."/>
            <person name="Grigoriev I.V."/>
            <person name="Jeffries T.W."/>
        </authorList>
    </citation>
    <scope>NUCLEOTIDE SEQUENCE [LARGE SCALE GENOMIC DNA]</scope>
    <source>
        <strain evidence="2 3">NRRL Y-2026</strain>
    </source>
</reference>